<evidence type="ECO:0000256" key="2">
    <source>
        <dbReference type="SAM" id="Phobius"/>
    </source>
</evidence>
<gene>
    <name evidence="3" type="ORF">KFL_001040300</name>
</gene>
<feature type="compositionally biased region" description="Pro residues" evidence="1">
    <location>
        <begin position="250"/>
        <end position="275"/>
    </location>
</feature>
<organism evidence="3 4">
    <name type="scientific">Klebsormidium nitens</name>
    <name type="common">Green alga</name>
    <name type="synonym">Ulothrix nitens</name>
    <dbReference type="NCBI Taxonomy" id="105231"/>
    <lineage>
        <taxon>Eukaryota</taxon>
        <taxon>Viridiplantae</taxon>
        <taxon>Streptophyta</taxon>
        <taxon>Klebsormidiophyceae</taxon>
        <taxon>Klebsormidiales</taxon>
        <taxon>Klebsormidiaceae</taxon>
        <taxon>Klebsormidium</taxon>
    </lineage>
</organism>
<dbReference type="AlphaFoldDB" id="A0A1Y1I0C0"/>
<keyword evidence="2" id="KW-0472">Membrane</keyword>
<dbReference type="Proteomes" id="UP000054558">
    <property type="component" value="Unassembled WGS sequence"/>
</dbReference>
<keyword evidence="2" id="KW-0812">Transmembrane</keyword>
<protein>
    <submittedName>
        <fullName evidence="3">Uncharacterized protein</fullName>
    </submittedName>
</protein>
<feature type="region of interest" description="Disordered" evidence="1">
    <location>
        <begin position="238"/>
        <end position="389"/>
    </location>
</feature>
<dbReference type="EMBL" id="DF237053">
    <property type="protein sequence ID" value="GAQ82227.1"/>
    <property type="molecule type" value="Genomic_DNA"/>
</dbReference>
<reference evidence="3 4" key="1">
    <citation type="journal article" date="2014" name="Nat. Commun.">
        <title>Klebsormidium flaccidum genome reveals primary factors for plant terrestrial adaptation.</title>
        <authorList>
            <person name="Hori K."/>
            <person name="Maruyama F."/>
            <person name="Fujisawa T."/>
            <person name="Togashi T."/>
            <person name="Yamamoto N."/>
            <person name="Seo M."/>
            <person name="Sato S."/>
            <person name="Yamada T."/>
            <person name="Mori H."/>
            <person name="Tajima N."/>
            <person name="Moriyama T."/>
            <person name="Ikeuchi M."/>
            <person name="Watanabe M."/>
            <person name="Wada H."/>
            <person name="Kobayashi K."/>
            <person name="Saito M."/>
            <person name="Masuda T."/>
            <person name="Sasaki-Sekimoto Y."/>
            <person name="Mashiguchi K."/>
            <person name="Awai K."/>
            <person name="Shimojima M."/>
            <person name="Masuda S."/>
            <person name="Iwai M."/>
            <person name="Nobusawa T."/>
            <person name="Narise T."/>
            <person name="Kondo S."/>
            <person name="Saito H."/>
            <person name="Sato R."/>
            <person name="Murakawa M."/>
            <person name="Ihara Y."/>
            <person name="Oshima-Yamada Y."/>
            <person name="Ohtaka K."/>
            <person name="Satoh M."/>
            <person name="Sonobe K."/>
            <person name="Ishii M."/>
            <person name="Ohtani R."/>
            <person name="Kanamori-Sato M."/>
            <person name="Honoki R."/>
            <person name="Miyazaki D."/>
            <person name="Mochizuki H."/>
            <person name="Umetsu J."/>
            <person name="Higashi K."/>
            <person name="Shibata D."/>
            <person name="Kamiya Y."/>
            <person name="Sato N."/>
            <person name="Nakamura Y."/>
            <person name="Tabata S."/>
            <person name="Ida S."/>
            <person name="Kurokawa K."/>
            <person name="Ohta H."/>
        </authorList>
    </citation>
    <scope>NUCLEOTIDE SEQUENCE [LARGE SCALE GENOMIC DNA]</scope>
    <source>
        <strain evidence="3 4">NIES-2285</strain>
    </source>
</reference>
<feature type="transmembrane region" description="Helical" evidence="2">
    <location>
        <begin position="171"/>
        <end position="196"/>
    </location>
</feature>
<dbReference type="OMA" id="CINRCEI"/>
<accession>A0A1Y1I0C0</accession>
<feature type="transmembrane region" description="Helical" evidence="2">
    <location>
        <begin position="131"/>
        <end position="150"/>
    </location>
</feature>
<feature type="compositionally biased region" description="Pro residues" evidence="1">
    <location>
        <begin position="290"/>
        <end position="305"/>
    </location>
</feature>
<keyword evidence="4" id="KW-1185">Reference proteome</keyword>
<evidence type="ECO:0000256" key="1">
    <source>
        <dbReference type="SAM" id="MobiDB-lite"/>
    </source>
</evidence>
<proteinExistence type="predicted"/>
<feature type="transmembrane region" description="Helical" evidence="2">
    <location>
        <begin position="81"/>
        <end position="104"/>
    </location>
</feature>
<evidence type="ECO:0000313" key="4">
    <source>
        <dbReference type="Proteomes" id="UP000054558"/>
    </source>
</evidence>
<sequence length="436" mass="45973">MYYVAKVVCAPCNAKCWGALCAGCGRCCEECLTCGGCCCPEDRPSPLFLGFTVLMNAIPGVVFIVLGLLNIHNHCDTYVPAFFYVTAAINLFFVGFAVHIYTYFSRPYDARVEADAGPMARACHVFWNDPWVAFFVLFFIGGFAWAIAGFQAFASAHCGESPVKGHYLPRAAAICAALLLVYVIASLFMIVLSLLLECCRRAPLLSNRPPPNGRPNSTPQTIIGRLFFPQQRPQMIQSAPPGYNQGYPQTAPPPPIADMVRPAPPPGYAFPPSHSPPVQMGYPVQSAYAAPPPRPGFEGPSPPAYASPQPAYQSQPYGSSSSAYKSQPPPYASPPASNQGGLGPGLVAPPPPPGYVSYDQVHGPYGKETGGAGASGNHPPESTAADKALAMGKRFAGNVGTGLKKLGAFVEEKASGHGSGASAGSQSSNPQNAPKR</sequence>
<name>A0A1Y1I0C0_KLENI</name>
<keyword evidence="2" id="KW-1133">Transmembrane helix</keyword>
<feature type="compositionally biased region" description="Low complexity" evidence="1">
    <location>
        <begin position="306"/>
        <end position="326"/>
    </location>
</feature>
<feature type="transmembrane region" description="Helical" evidence="2">
    <location>
        <begin position="48"/>
        <end position="69"/>
    </location>
</feature>
<feature type="region of interest" description="Disordered" evidence="1">
    <location>
        <begin position="413"/>
        <end position="436"/>
    </location>
</feature>
<evidence type="ECO:0000313" key="3">
    <source>
        <dbReference type="EMBL" id="GAQ82227.1"/>
    </source>
</evidence>